<gene>
    <name evidence="1" type="ordered locus">c4977</name>
</gene>
<dbReference type="EMBL" id="AE014075">
    <property type="protein sequence ID" value="AAN83403.1"/>
    <property type="molecule type" value="Genomic_DNA"/>
</dbReference>
<keyword evidence="2" id="KW-1185">Reference proteome</keyword>
<dbReference type="Proteomes" id="UP000001410">
    <property type="component" value="Chromosome"/>
</dbReference>
<dbReference type="KEGG" id="ecc:c4977"/>
<name>A0A0H2VDB2_ECOL6</name>
<evidence type="ECO:0000313" key="1">
    <source>
        <dbReference type="EMBL" id="AAN83403.1"/>
    </source>
</evidence>
<evidence type="ECO:0000313" key="2">
    <source>
        <dbReference type="Proteomes" id="UP000001410"/>
    </source>
</evidence>
<proteinExistence type="predicted"/>
<sequence>MNMIKIDEIDFFAFEGCSESEVTELLGKKPTGYNDWMINIKTGVEWVFYDGRYWLDFRKSKEGIRCISCSILYHDKSKGRIDVLFSEGIADRGLKNTGGVLIQKRPQL</sequence>
<dbReference type="AlphaFoldDB" id="A0A0H2VDB2"/>
<dbReference type="HOGENOM" id="CLU_176166_0_0_6"/>
<protein>
    <submittedName>
        <fullName evidence="1">Uncharacterized protein</fullName>
    </submittedName>
</protein>
<accession>A0A0H2VDB2</accession>
<organism evidence="1 2">
    <name type="scientific">Escherichia coli O6:H1 (strain CFT073 / ATCC 700928 / UPEC)</name>
    <dbReference type="NCBI Taxonomy" id="199310"/>
    <lineage>
        <taxon>Bacteria</taxon>
        <taxon>Pseudomonadati</taxon>
        <taxon>Pseudomonadota</taxon>
        <taxon>Gammaproteobacteria</taxon>
        <taxon>Enterobacterales</taxon>
        <taxon>Enterobacteriaceae</taxon>
        <taxon>Escherichia</taxon>
    </lineage>
</organism>
<reference evidence="1 2" key="1">
    <citation type="journal article" date="2002" name="Proc. Natl. Acad. Sci. U.S.A.">
        <title>Extensive mosaic structure revealed by the complete genome sequence of uropathogenic Escherichia coli.</title>
        <authorList>
            <person name="Welch R.A."/>
            <person name="Burland V."/>
            <person name="Plunkett G.III."/>
            <person name="Redford P."/>
            <person name="Roesch P."/>
            <person name="Rasko D."/>
            <person name="Buckles E.L."/>
            <person name="Liou S.R."/>
            <person name="Boutin A."/>
            <person name="Hackett J."/>
            <person name="Stroud D."/>
            <person name="Mayhew G.F."/>
            <person name="Rose D.J."/>
            <person name="Zhou S."/>
            <person name="Schwartz D.C."/>
            <person name="Perna N.T."/>
            <person name="Mobley H.L."/>
            <person name="Donnenberg M.S."/>
            <person name="Blattner F.R."/>
        </authorList>
    </citation>
    <scope>NUCLEOTIDE SEQUENCE [LARGE SCALE GENOMIC DNA]</scope>
    <source>
        <strain evidence="2">CFT073 / ATCC 700928 / UPEC</strain>
    </source>
</reference>
<dbReference type="STRING" id="199310.c4977"/>